<dbReference type="InterPro" id="IPR017937">
    <property type="entry name" value="Thioredoxin_CS"/>
</dbReference>
<dbReference type="EMBL" id="JALJOQ010000001">
    <property type="protein sequence ID" value="KAK9815027.1"/>
    <property type="molecule type" value="Genomic_DNA"/>
</dbReference>
<feature type="site" description="Deprotonates C-terminal active site Cys" evidence="6">
    <location>
        <position position="12"/>
    </location>
</feature>
<dbReference type="InterPro" id="IPR013766">
    <property type="entry name" value="Thioredoxin_domain"/>
</dbReference>
<sequence>MLLGSQTPILVDFYATWCGPCQLMSNVIQEVAANFPKEERLQVVKIDIDKYPALATRLRVQALPTLMLFRGGKQLDRVEGLLDAKMLSQRLRYYLRGLDAKFGRSQR</sequence>
<evidence type="ECO:0000256" key="4">
    <source>
        <dbReference type="ARBA" id="ARBA00023284"/>
    </source>
</evidence>
<feature type="disulfide bond" description="Redox-active" evidence="7">
    <location>
        <begin position="18"/>
        <end position="21"/>
    </location>
</feature>
<dbReference type="PANTHER" id="PTHR45663">
    <property type="entry name" value="GEO12009P1"/>
    <property type="match status" value="1"/>
</dbReference>
<dbReference type="PIRSF" id="PIRSF000077">
    <property type="entry name" value="Thioredoxin"/>
    <property type="match status" value="1"/>
</dbReference>
<dbReference type="CDD" id="cd02947">
    <property type="entry name" value="TRX_family"/>
    <property type="match status" value="1"/>
</dbReference>
<keyword evidence="1" id="KW-0813">Transport</keyword>
<dbReference type="SUPFAM" id="SSF52833">
    <property type="entry name" value="Thioredoxin-like"/>
    <property type="match status" value="1"/>
</dbReference>
<dbReference type="AlphaFoldDB" id="A0AAW1Q1T0"/>
<evidence type="ECO:0000313" key="10">
    <source>
        <dbReference type="Proteomes" id="UP001465755"/>
    </source>
</evidence>
<evidence type="ECO:0000259" key="8">
    <source>
        <dbReference type="PROSITE" id="PS51352"/>
    </source>
</evidence>
<feature type="active site" description="Nucleophile" evidence="6">
    <location>
        <position position="18"/>
    </location>
</feature>
<reference evidence="9 10" key="1">
    <citation type="journal article" date="2024" name="Nat. Commun.">
        <title>Phylogenomics reveals the evolutionary origins of lichenization in chlorophyte algae.</title>
        <authorList>
            <person name="Puginier C."/>
            <person name="Libourel C."/>
            <person name="Otte J."/>
            <person name="Skaloud P."/>
            <person name="Haon M."/>
            <person name="Grisel S."/>
            <person name="Petersen M."/>
            <person name="Berrin J.G."/>
            <person name="Delaux P.M."/>
            <person name="Dal Grande F."/>
            <person name="Keller J."/>
        </authorList>
    </citation>
    <scope>NUCLEOTIDE SEQUENCE [LARGE SCALE GENOMIC DNA]</scope>
    <source>
        <strain evidence="9 10">SAG 2036</strain>
    </source>
</reference>
<comment type="similarity">
    <text evidence="5">Belongs to the thioredoxin family.</text>
</comment>
<keyword evidence="10" id="KW-1185">Reference proteome</keyword>
<organism evidence="9 10">
    <name type="scientific">Symbiochloris irregularis</name>
    <dbReference type="NCBI Taxonomy" id="706552"/>
    <lineage>
        <taxon>Eukaryota</taxon>
        <taxon>Viridiplantae</taxon>
        <taxon>Chlorophyta</taxon>
        <taxon>core chlorophytes</taxon>
        <taxon>Trebouxiophyceae</taxon>
        <taxon>Trebouxiales</taxon>
        <taxon>Trebouxiaceae</taxon>
        <taxon>Symbiochloris</taxon>
    </lineage>
</organism>
<dbReference type="GO" id="GO:0005737">
    <property type="term" value="C:cytoplasm"/>
    <property type="evidence" value="ECO:0007669"/>
    <property type="project" value="TreeGrafter"/>
</dbReference>
<dbReference type="Proteomes" id="UP001465755">
    <property type="component" value="Unassembled WGS sequence"/>
</dbReference>
<comment type="caution">
    <text evidence="9">The sequence shown here is derived from an EMBL/GenBank/DDBJ whole genome shotgun (WGS) entry which is preliminary data.</text>
</comment>
<keyword evidence="4 7" id="KW-0676">Redox-active center</keyword>
<dbReference type="PROSITE" id="PS00194">
    <property type="entry name" value="THIOREDOXIN_1"/>
    <property type="match status" value="1"/>
</dbReference>
<dbReference type="Pfam" id="PF00085">
    <property type="entry name" value="Thioredoxin"/>
    <property type="match status" value="1"/>
</dbReference>
<evidence type="ECO:0000256" key="2">
    <source>
        <dbReference type="ARBA" id="ARBA00022982"/>
    </source>
</evidence>
<dbReference type="InterPro" id="IPR005746">
    <property type="entry name" value="Thioredoxin"/>
</dbReference>
<dbReference type="PRINTS" id="PR00421">
    <property type="entry name" value="THIOREDOXIN"/>
</dbReference>
<feature type="active site" description="Nucleophile" evidence="6">
    <location>
        <position position="21"/>
    </location>
</feature>
<evidence type="ECO:0000256" key="5">
    <source>
        <dbReference type="PIRNR" id="PIRNR000077"/>
    </source>
</evidence>
<dbReference type="PROSITE" id="PS51352">
    <property type="entry name" value="THIOREDOXIN_2"/>
    <property type="match status" value="1"/>
</dbReference>
<evidence type="ECO:0000256" key="6">
    <source>
        <dbReference type="PIRSR" id="PIRSR000077-1"/>
    </source>
</evidence>
<accession>A0AAW1Q1T0</accession>
<feature type="site" description="Contributes to redox potential value" evidence="6">
    <location>
        <position position="19"/>
    </location>
</feature>
<evidence type="ECO:0000313" key="9">
    <source>
        <dbReference type="EMBL" id="KAK9815027.1"/>
    </source>
</evidence>
<feature type="domain" description="Thioredoxin" evidence="8">
    <location>
        <begin position="1"/>
        <end position="96"/>
    </location>
</feature>
<protein>
    <recommendedName>
        <fullName evidence="5">Thioredoxin</fullName>
    </recommendedName>
</protein>
<evidence type="ECO:0000256" key="7">
    <source>
        <dbReference type="PIRSR" id="PIRSR000077-4"/>
    </source>
</evidence>
<keyword evidence="2" id="KW-0249">Electron transport</keyword>
<dbReference type="PANTHER" id="PTHR45663:SF15">
    <property type="entry name" value="THIOREDOXIN Y1, CHLOROPLASTIC"/>
    <property type="match status" value="1"/>
</dbReference>
<name>A0AAW1Q1T0_9CHLO</name>
<evidence type="ECO:0000256" key="1">
    <source>
        <dbReference type="ARBA" id="ARBA00022448"/>
    </source>
</evidence>
<gene>
    <name evidence="9" type="ORF">WJX73_005200</name>
</gene>
<feature type="site" description="Contributes to redox potential value" evidence="6">
    <location>
        <position position="20"/>
    </location>
</feature>
<dbReference type="GO" id="GO:0015035">
    <property type="term" value="F:protein-disulfide reductase activity"/>
    <property type="evidence" value="ECO:0007669"/>
    <property type="project" value="InterPro"/>
</dbReference>
<proteinExistence type="inferred from homology"/>
<keyword evidence="3 7" id="KW-1015">Disulfide bond</keyword>
<dbReference type="Gene3D" id="3.40.30.10">
    <property type="entry name" value="Glutaredoxin"/>
    <property type="match status" value="1"/>
</dbReference>
<dbReference type="InterPro" id="IPR036249">
    <property type="entry name" value="Thioredoxin-like_sf"/>
</dbReference>
<evidence type="ECO:0000256" key="3">
    <source>
        <dbReference type="ARBA" id="ARBA00023157"/>
    </source>
</evidence>